<dbReference type="SUPFAM" id="SSF56112">
    <property type="entry name" value="Protein kinase-like (PK-like)"/>
    <property type="match status" value="1"/>
</dbReference>
<evidence type="ECO:0000256" key="6">
    <source>
        <dbReference type="ARBA" id="ARBA00022840"/>
    </source>
</evidence>
<dbReference type="EC" id="2.7.11.1" evidence="1"/>
<keyword evidence="3" id="KW-0808">Transferase</keyword>
<dbReference type="InterPro" id="IPR011009">
    <property type="entry name" value="Kinase-like_dom_sf"/>
</dbReference>
<keyword evidence="2" id="KW-0723">Serine/threonine-protein kinase</keyword>
<name>A0A401RGM4_CHIPU</name>
<comment type="catalytic activity">
    <reaction evidence="8">
        <text>L-seryl-[protein] + ATP = O-phospho-L-seryl-[protein] + ADP + H(+)</text>
        <dbReference type="Rhea" id="RHEA:17989"/>
        <dbReference type="Rhea" id="RHEA-COMP:9863"/>
        <dbReference type="Rhea" id="RHEA-COMP:11604"/>
        <dbReference type="ChEBI" id="CHEBI:15378"/>
        <dbReference type="ChEBI" id="CHEBI:29999"/>
        <dbReference type="ChEBI" id="CHEBI:30616"/>
        <dbReference type="ChEBI" id="CHEBI:83421"/>
        <dbReference type="ChEBI" id="CHEBI:456216"/>
        <dbReference type="EC" id="2.7.11.1"/>
    </reaction>
</comment>
<keyword evidence="5" id="KW-0418">Kinase</keyword>
<comment type="catalytic activity">
    <reaction evidence="7">
        <text>L-threonyl-[protein] + ATP = O-phospho-L-threonyl-[protein] + ADP + H(+)</text>
        <dbReference type="Rhea" id="RHEA:46608"/>
        <dbReference type="Rhea" id="RHEA-COMP:11060"/>
        <dbReference type="Rhea" id="RHEA-COMP:11605"/>
        <dbReference type="ChEBI" id="CHEBI:15378"/>
        <dbReference type="ChEBI" id="CHEBI:30013"/>
        <dbReference type="ChEBI" id="CHEBI:30616"/>
        <dbReference type="ChEBI" id="CHEBI:61977"/>
        <dbReference type="ChEBI" id="CHEBI:456216"/>
        <dbReference type="EC" id="2.7.11.1"/>
    </reaction>
</comment>
<evidence type="ECO:0000256" key="8">
    <source>
        <dbReference type="ARBA" id="ARBA00048679"/>
    </source>
</evidence>
<comment type="caution">
    <text evidence="11">The sequence shown here is derived from an EMBL/GenBank/DDBJ whole genome shotgun (WGS) entry which is preliminary data.</text>
</comment>
<evidence type="ECO:0000256" key="2">
    <source>
        <dbReference type="ARBA" id="ARBA00022527"/>
    </source>
</evidence>
<evidence type="ECO:0000256" key="5">
    <source>
        <dbReference type="ARBA" id="ARBA00022777"/>
    </source>
</evidence>
<evidence type="ECO:0000256" key="1">
    <source>
        <dbReference type="ARBA" id="ARBA00012513"/>
    </source>
</evidence>
<reference evidence="11 12" key="1">
    <citation type="journal article" date="2018" name="Nat. Ecol. Evol.">
        <title>Shark genomes provide insights into elasmobranch evolution and the origin of vertebrates.</title>
        <authorList>
            <person name="Hara Y"/>
            <person name="Yamaguchi K"/>
            <person name="Onimaru K"/>
            <person name="Kadota M"/>
            <person name="Koyanagi M"/>
            <person name="Keeley SD"/>
            <person name="Tatsumi K"/>
            <person name="Tanaka K"/>
            <person name="Motone F"/>
            <person name="Kageyama Y"/>
            <person name="Nozu R"/>
            <person name="Adachi N"/>
            <person name="Nishimura O"/>
            <person name="Nakagawa R"/>
            <person name="Tanegashima C"/>
            <person name="Kiyatake I"/>
            <person name="Matsumoto R"/>
            <person name="Murakumo K"/>
            <person name="Nishida K"/>
            <person name="Terakita A"/>
            <person name="Kuratani S"/>
            <person name="Sato K"/>
            <person name="Hyodo S Kuraku.S."/>
        </authorList>
    </citation>
    <scope>NUCLEOTIDE SEQUENCE [LARGE SCALE GENOMIC DNA]</scope>
</reference>
<dbReference type="Gene3D" id="1.10.510.10">
    <property type="entry name" value="Transferase(Phosphotransferase) domain 1"/>
    <property type="match status" value="1"/>
</dbReference>
<dbReference type="EMBL" id="BEZZ01001304">
    <property type="protein sequence ID" value="GCC17284.1"/>
    <property type="molecule type" value="Genomic_DNA"/>
</dbReference>
<evidence type="ECO:0000256" key="9">
    <source>
        <dbReference type="SAM" id="MobiDB-lite"/>
    </source>
</evidence>
<dbReference type="OrthoDB" id="248923at2759"/>
<feature type="domain" description="Protein kinase" evidence="10">
    <location>
        <begin position="106"/>
        <end position="380"/>
    </location>
</feature>
<dbReference type="Pfam" id="PF00069">
    <property type="entry name" value="Pkinase"/>
    <property type="match status" value="1"/>
</dbReference>
<dbReference type="InterPro" id="IPR000719">
    <property type="entry name" value="Prot_kinase_dom"/>
</dbReference>
<dbReference type="AlphaFoldDB" id="A0A401RGM4"/>
<dbReference type="PROSITE" id="PS00108">
    <property type="entry name" value="PROTEIN_KINASE_ST"/>
    <property type="match status" value="1"/>
</dbReference>
<dbReference type="SMART" id="SM00220">
    <property type="entry name" value="S_TKc"/>
    <property type="match status" value="1"/>
</dbReference>
<evidence type="ECO:0000313" key="11">
    <source>
        <dbReference type="EMBL" id="GCC17284.1"/>
    </source>
</evidence>
<evidence type="ECO:0000313" key="12">
    <source>
        <dbReference type="Proteomes" id="UP000287033"/>
    </source>
</evidence>
<evidence type="ECO:0000256" key="7">
    <source>
        <dbReference type="ARBA" id="ARBA00047899"/>
    </source>
</evidence>
<evidence type="ECO:0000256" key="4">
    <source>
        <dbReference type="ARBA" id="ARBA00022741"/>
    </source>
</evidence>
<dbReference type="OMA" id="AMHQYKV"/>
<dbReference type="Proteomes" id="UP000287033">
    <property type="component" value="Unassembled WGS sequence"/>
</dbReference>
<dbReference type="PANTHER" id="PTHR45998">
    <property type="entry name" value="SERINE/THREONINE-PROTEIN KINASE 16"/>
    <property type="match status" value="1"/>
</dbReference>
<dbReference type="InterPro" id="IPR008271">
    <property type="entry name" value="Ser/Thr_kinase_AS"/>
</dbReference>
<dbReference type="GO" id="GO:0005524">
    <property type="term" value="F:ATP binding"/>
    <property type="evidence" value="ECO:0007669"/>
    <property type="project" value="UniProtKB-KW"/>
</dbReference>
<dbReference type="Gene3D" id="3.30.200.20">
    <property type="entry name" value="Phosphorylase Kinase, domain 1"/>
    <property type="match status" value="1"/>
</dbReference>
<sequence length="391" mass="44371">MQLRLQNCEAQARGVSSPGPQLSRAPVGRGRGEGNLARPDSGERRRYLFEPPAAAGEAFVRCCPLRKLTDNEENHRYSNLKDASWIMGQTVCICSRGTITIDNKRYFFIQKLDEGGFSYVDLVESVQNGKFYALKRIICHDKEDRKNVLNEMEMHRMFNHPNILHLEAHCIMDKGPKCEGWLLLPYIKNGSLWTELEKLRDTNCSMPEECILKVFHGICGGLKAIHEKGYAHRDLKPTNVLLDDNGQPLLMDLGSMNKARIEVKGSREAMTIQDWAAQRCTISYRAPELFNVASHCIIDERTDIWSLGCVLYAMMFLEGPYDGIFHRGDSVALAVQNEITIPEGCRYSQALQHLLTSTMVTNPQERPNITWVLNQTKQLLQIEAVEESKLA</sequence>
<accession>A0A401RGM4</accession>
<dbReference type="PROSITE" id="PS50011">
    <property type="entry name" value="PROTEIN_KINASE_DOM"/>
    <property type="match status" value="1"/>
</dbReference>
<organism evidence="11 12">
    <name type="scientific">Chiloscyllium punctatum</name>
    <name type="common">Brownbanded bambooshark</name>
    <name type="synonym">Hemiscyllium punctatum</name>
    <dbReference type="NCBI Taxonomy" id="137246"/>
    <lineage>
        <taxon>Eukaryota</taxon>
        <taxon>Metazoa</taxon>
        <taxon>Chordata</taxon>
        <taxon>Craniata</taxon>
        <taxon>Vertebrata</taxon>
        <taxon>Chondrichthyes</taxon>
        <taxon>Elasmobranchii</taxon>
        <taxon>Galeomorphii</taxon>
        <taxon>Galeoidea</taxon>
        <taxon>Orectolobiformes</taxon>
        <taxon>Hemiscylliidae</taxon>
        <taxon>Chiloscyllium</taxon>
    </lineage>
</organism>
<keyword evidence="4" id="KW-0547">Nucleotide-binding</keyword>
<dbReference type="STRING" id="137246.A0A401RGM4"/>
<dbReference type="InterPro" id="IPR052239">
    <property type="entry name" value="Ser/Thr-specific_kinases"/>
</dbReference>
<feature type="region of interest" description="Disordered" evidence="9">
    <location>
        <begin position="1"/>
        <end position="43"/>
    </location>
</feature>
<evidence type="ECO:0000256" key="3">
    <source>
        <dbReference type="ARBA" id="ARBA00022679"/>
    </source>
</evidence>
<dbReference type="CDD" id="cd13986">
    <property type="entry name" value="STKc_16"/>
    <property type="match status" value="1"/>
</dbReference>
<gene>
    <name evidence="11" type="ORF">chiPu_0017509</name>
</gene>
<evidence type="ECO:0000259" key="10">
    <source>
        <dbReference type="PROSITE" id="PS50011"/>
    </source>
</evidence>
<keyword evidence="6" id="KW-0067">ATP-binding</keyword>
<dbReference type="GO" id="GO:0005794">
    <property type="term" value="C:Golgi apparatus"/>
    <property type="evidence" value="ECO:0007669"/>
    <property type="project" value="TreeGrafter"/>
</dbReference>
<keyword evidence="12" id="KW-1185">Reference proteome</keyword>
<protein>
    <recommendedName>
        <fullName evidence="1">non-specific serine/threonine protein kinase</fullName>
        <ecNumber evidence="1">2.7.11.1</ecNumber>
    </recommendedName>
</protein>
<dbReference type="PANTHER" id="PTHR45998:SF2">
    <property type="entry name" value="SERINE_THREONINE-PROTEIN KINASE 16"/>
    <property type="match status" value="1"/>
</dbReference>
<dbReference type="GO" id="GO:0004674">
    <property type="term" value="F:protein serine/threonine kinase activity"/>
    <property type="evidence" value="ECO:0007669"/>
    <property type="project" value="UniProtKB-KW"/>
</dbReference>
<proteinExistence type="predicted"/>